<evidence type="ECO:0000313" key="3">
    <source>
        <dbReference type="EMBL" id="MBL4933071.1"/>
    </source>
</evidence>
<dbReference type="PANTHER" id="PTHR30032:SF8">
    <property type="entry name" value="GERMINATION-SPECIFIC N-ACETYLMURAMOYL-L-ALANINE AMIDASE"/>
    <property type="match status" value="1"/>
</dbReference>
<dbReference type="InterPro" id="IPR007253">
    <property type="entry name" value="Cell_wall-bd_2"/>
</dbReference>
<dbReference type="PANTHER" id="PTHR30032">
    <property type="entry name" value="N-ACETYLMURAMOYL-L-ALANINE AMIDASE-RELATED"/>
    <property type="match status" value="1"/>
</dbReference>
<dbReference type="GO" id="GO:0008745">
    <property type="term" value="F:N-acetylmuramoyl-L-alanine amidase activity"/>
    <property type="evidence" value="ECO:0007669"/>
    <property type="project" value="InterPro"/>
</dbReference>
<feature type="chain" id="PRO_5039454709" evidence="1">
    <location>
        <begin position="23"/>
        <end position="546"/>
    </location>
</feature>
<dbReference type="InterPro" id="IPR002508">
    <property type="entry name" value="MurNAc-LAA_cat"/>
</dbReference>
<dbReference type="SUPFAM" id="SSF53187">
    <property type="entry name" value="Zn-dependent exopeptidases"/>
    <property type="match status" value="1"/>
</dbReference>
<gene>
    <name evidence="3" type="ORF">JK634_14755</name>
</gene>
<sequence length="546" mass="58711">MRIKLKSVIRLALIAVVSLSLLQTNSIKTSAVTIAGQTRYSGSTRIETAVEISKAGWTSSQNVVLAYAYDFPDALSGVPFAFLKNAPILLTDKTSIPQSTMNEIKRLNASNVYILGSNGVISDGVQNSLTSSGYTVTRLGGTDRFETSLKISDKVNASNSSHTAVITIYDNYPDALSIAPYAAMKNIPILYTQANSLEAKTRAWLKNNGITKVIISGGVGAVSLNVENQLKSDGMTVQRLGGSNRYLTALNIVKTFQSSFNNNVILTTGDDFPDALAGGVLAAKTQTPILLAQNKSMEKDVEDYLDSKPSFNLFILGSPGVIQSNINNYFGKLIVVDPGHDYGADYGCVGNGYAESDLDMQVALKVKASLEARGNKVVLTRQGWERPVSTSLSQSLQSRVDLANGLKADLFISIHHDKSENSSVSGVSAHYSTYRPNIDTSGVITGDDPKGWYSGVYIDTTPSNVAIVSRNLATTIVNDLSSKMGYNNRDAHDHNLFVTKNTNMPSILVECGFLSNLDEARRSANSDNQTKIGEVIGDAVQKTLSN</sequence>
<organism evidence="3 4">
    <name type="scientific">Clostridium paridis</name>
    <dbReference type="NCBI Taxonomy" id="2803863"/>
    <lineage>
        <taxon>Bacteria</taxon>
        <taxon>Bacillati</taxon>
        <taxon>Bacillota</taxon>
        <taxon>Clostridia</taxon>
        <taxon>Eubacteriales</taxon>
        <taxon>Clostridiaceae</taxon>
        <taxon>Clostridium</taxon>
    </lineage>
</organism>
<keyword evidence="4" id="KW-1185">Reference proteome</keyword>
<dbReference type="RefSeq" id="WP_202768441.1">
    <property type="nucleotide sequence ID" value="NZ_JAESWA010000023.1"/>
</dbReference>
<protein>
    <submittedName>
        <fullName evidence="3">Cell wall-binding repeat-containing protein</fullName>
    </submittedName>
</protein>
<evidence type="ECO:0000313" key="4">
    <source>
        <dbReference type="Proteomes" id="UP000623681"/>
    </source>
</evidence>
<dbReference type="Pfam" id="PF04122">
    <property type="entry name" value="CW_binding_2"/>
    <property type="match status" value="3"/>
</dbReference>
<dbReference type="Gene3D" id="3.40.630.40">
    <property type="entry name" value="Zn-dependent exopeptidases"/>
    <property type="match status" value="1"/>
</dbReference>
<dbReference type="CDD" id="cd02696">
    <property type="entry name" value="MurNAc-LAA"/>
    <property type="match status" value="1"/>
</dbReference>
<evidence type="ECO:0000256" key="1">
    <source>
        <dbReference type="SAM" id="SignalP"/>
    </source>
</evidence>
<dbReference type="GO" id="GO:0009253">
    <property type="term" value="P:peptidoglycan catabolic process"/>
    <property type="evidence" value="ECO:0007669"/>
    <property type="project" value="InterPro"/>
</dbReference>
<accession>A0A937K474</accession>
<proteinExistence type="predicted"/>
<dbReference type="InterPro" id="IPR051922">
    <property type="entry name" value="Bact_Sporulation_Assoc"/>
</dbReference>
<dbReference type="AlphaFoldDB" id="A0A937K474"/>
<dbReference type="Gene3D" id="3.40.50.12090">
    <property type="match status" value="2"/>
</dbReference>
<dbReference type="EMBL" id="JAESWA010000023">
    <property type="protein sequence ID" value="MBL4933071.1"/>
    <property type="molecule type" value="Genomic_DNA"/>
</dbReference>
<comment type="caution">
    <text evidence="3">The sequence shown here is derived from an EMBL/GenBank/DDBJ whole genome shotgun (WGS) entry which is preliminary data.</text>
</comment>
<name>A0A937K474_9CLOT</name>
<feature type="domain" description="MurNAc-LAA" evidence="2">
    <location>
        <begin position="400"/>
        <end position="541"/>
    </location>
</feature>
<dbReference type="Pfam" id="PF01520">
    <property type="entry name" value="Amidase_3"/>
    <property type="match status" value="1"/>
</dbReference>
<dbReference type="Proteomes" id="UP000623681">
    <property type="component" value="Unassembled WGS sequence"/>
</dbReference>
<evidence type="ECO:0000259" key="2">
    <source>
        <dbReference type="SMART" id="SM00646"/>
    </source>
</evidence>
<dbReference type="SMART" id="SM00646">
    <property type="entry name" value="Ami_3"/>
    <property type="match status" value="1"/>
</dbReference>
<feature type="signal peptide" evidence="1">
    <location>
        <begin position="1"/>
        <end position="22"/>
    </location>
</feature>
<keyword evidence="1" id="KW-0732">Signal</keyword>
<reference evidence="3" key="1">
    <citation type="submission" date="2021-01" db="EMBL/GenBank/DDBJ databases">
        <title>Genome public.</title>
        <authorList>
            <person name="Liu C."/>
            <person name="Sun Q."/>
        </authorList>
    </citation>
    <scope>NUCLEOTIDE SEQUENCE</scope>
    <source>
        <strain evidence="3">YIM B02565</strain>
    </source>
</reference>